<dbReference type="SMART" id="SM00421">
    <property type="entry name" value="HTH_LUXR"/>
    <property type="match status" value="1"/>
</dbReference>
<feature type="domain" description="HTH luxR-type" evidence="1">
    <location>
        <begin position="257"/>
        <end position="314"/>
    </location>
</feature>
<dbReference type="InterPro" id="IPR016032">
    <property type="entry name" value="Sig_transdc_resp-reg_C-effctor"/>
</dbReference>
<proteinExistence type="predicted"/>
<dbReference type="InterPro" id="IPR051797">
    <property type="entry name" value="TrmB-like"/>
</dbReference>
<dbReference type="Pfam" id="PF01978">
    <property type="entry name" value="TrmB"/>
    <property type="match status" value="1"/>
</dbReference>
<keyword evidence="3" id="KW-1185">Reference proteome</keyword>
<protein>
    <submittedName>
        <fullName evidence="2">Helix-turn-helix domain-containing protein</fullName>
    </submittedName>
</protein>
<dbReference type="Proteomes" id="UP001614394">
    <property type="component" value="Unassembled WGS sequence"/>
</dbReference>
<dbReference type="InterPro" id="IPR000792">
    <property type="entry name" value="Tscrpt_reg_LuxR_C"/>
</dbReference>
<comment type="caution">
    <text evidence="2">The sequence shown here is derived from an EMBL/GenBank/DDBJ whole genome shotgun (WGS) entry which is preliminary data.</text>
</comment>
<dbReference type="InterPro" id="IPR036388">
    <property type="entry name" value="WH-like_DNA-bd_sf"/>
</dbReference>
<organism evidence="2 3">
    <name type="scientific">Streptomyces fildesensis</name>
    <dbReference type="NCBI Taxonomy" id="375757"/>
    <lineage>
        <taxon>Bacteria</taxon>
        <taxon>Bacillati</taxon>
        <taxon>Actinomycetota</taxon>
        <taxon>Actinomycetes</taxon>
        <taxon>Kitasatosporales</taxon>
        <taxon>Streptomycetaceae</taxon>
        <taxon>Streptomyces</taxon>
    </lineage>
</organism>
<dbReference type="InterPro" id="IPR002831">
    <property type="entry name" value="Tscrpt_reg_TrmB_N"/>
</dbReference>
<dbReference type="PANTHER" id="PTHR34293">
    <property type="entry name" value="HTH-TYPE TRANSCRIPTIONAL REGULATOR TRMBL2"/>
    <property type="match status" value="1"/>
</dbReference>
<evidence type="ECO:0000313" key="2">
    <source>
        <dbReference type="EMBL" id="MFI9102350.1"/>
    </source>
</evidence>
<dbReference type="PANTHER" id="PTHR34293:SF1">
    <property type="entry name" value="HTH-TYPE TRANSCRIPTIONAL REGULATOR TRMBL2"/>
    <property type="match status" value="1"/>
</dbReference>
<evidence type="ECO:0000313" key="3">
    <source>
        <dbReference type="Proteomes" id="UP001614394"/>
    </source>
</evidence>
<dbReference type="InterPro" id="IPR036390">
    <property type="entry name" value="WH_DNA-bd_sf"/>
</dbReference>
<accession>A0ABW8C7D9</accession>
<dbReference type="EMBL" id="JBITYG010000004">
    <property type="protein sequence ID" value="MFI9102350.1"/>
    <property type="molecule type" value="Genomic_DNA"/>
</dbReference>
<name>A0ABW8C7D9_9ACTN</name>
<dbReference type="SUPFAM" id="SSF46785">
    <property type="entry name" value="Winged helix' DNA-binding domain"/>
    <property type="match status" value="1"/>
</dbReference>
<dbReference type="Gene3D" id="1.10.10.10">
    <property type="entry name" value="Winged helix-like DNA-binding domain superfamily/Winged helix DNA-binding domain"/>
    <property type="match status" value="2"/>
</dbReference>
<evidence type="ECO:0000259" key="1">
    <source>
        <dbReference type="SMART" id="SM00421"/>
    </source>
</evidence>
<reference evidence="2 3" key="1">
    <citation type="submission" date="2024-10" db="EMBL/GenBank/DDBJ databases">
        <title>The Natural Products Discovery Center: Release of the First 8490 Sequenced Strains for Exploring Actinobacteria Biosynthetic Diversity.</title>
        <authorList>
            <person name="Kalkreuter E."/>
            <person name="Kautsar S.A."/>
            <person name="Yang D."/>
            <person name="Bader C.D."/>
            <person name="Teijaro C.N."/>
            <person name="Fluegel L."/>
            <person name="Davis C.M."/>
            <person name="Simpson J.R."/>
            <person name="Lauterbach L."/>
            <person name="Steele A.D."/>
            <person name="Gui C."/>
            <person name="Meng S."/>
            <person name="Li G."/>
            <person name="Viehrig K."/>
            <person name="Ye F."/>
            <person name="Su P."/>
            <person name="Kiefer A.F."/>
            <person name="Nichols A."/>
            <person name="Cepeda A.J."/>
            <person name="Yan W."/>
            <person name="Fan B."/>
            <person name="Jiang Y."/>
            <person name="Adhikari A."/>
            <person name="Zheng C.-J."/>
            <person name="Schuster L."/>
            <person name="Cowan T.M."/>
            <person name="Smanski M.J."/>
            <person name="Chevrette M.G."/>
            <person name="De Carvalho L.P.S."/>
            <person name="Shen B."/>
        </authorList>
    </citation>
    <scope>NUCLEOTIDE SEQUENCE [LARGE SCALE GENOMIC DNA]</scope>
    <source>
        <strain evidence="2 3">NPDC053399</strain>
    </source>
</reference>
<dbReference type="SUPFAM" id="SSF46894">
    <property type="entry name" value="C-terminal effector domain of the bipartite response regulators"/>
    <property type="match status" value="1"/>
</dbReference>
<dbReference type="RefSeq" id="WP_399649864.1">
    <property type="nucleotide sequence ID" value="NZ_JBITYG010000004.1"/>
</dbReference>
<gene>
    <name evidence="2" type="ORF">ACIGXA_17675</name>
</gene>
<sequence>MSDGFLSPVGLGEVESALYLHLLSAPRSTAAQLAVLDGSTAARIRPALGRLADAGLITRLTGSPVRYVASPPEAAVGSLASRRQQELEELRAHVRSLALRFQGADAGHPSELVELVEGREAQLNRVEQMQLGSAEEMQVIDCPPYFSSPTFNPIEFQLLRRGISCRVIYDSVSLEGRMPFVQDCIDAGEQARSLPAVRMKMLIADRRAAMIPLNFEATESMAALFVHPSPLLTALVTCFDLLWERATPLAVDKKGAAGGLAPADHELLSMLAVGMKDATITRALGITQRTMTRRVAHLMDALDAKTRFQAGLQAAKRGWL</sequence>